<evidence type="ECO:0000313" key="4">
    <source>
        <dbReference type="EMBL" id="WTR75735.1"/>
    </source>
</evidence>
<dbReference type="EMBL" id="CP108189">
    <property type="protein sequence ID" value="WTR75735.1"/>
    <property type="molecule type" value="Genomic_DNA"/>
</dbReference>
<feature type="region of interest" description="Disordered" evidence="2">
    <location>
        <begin position="348"/>
        <end position="387"/>
    </location>
</feature>
<feature type="chain" id="PRO_5047078271" evidence="3">
    <location>
        <begin position="31"/>
        <end position="1166"/>
    </location>
</feature>
<keyword evidence="1 3" id="KW-0732">Signal</keyword>
<dbReference type="Proteomes" id="UP001622594">
    <property type="component" value="Plasmid unnamed1"/>
</dbReference>
<feature type="compositionally biased region" description="Pro residues" evidence="2">
    <location>
        <begin position="355"/>
        <end position="368"/>
    </location>
</feature>
<geneLocation type="plasmid" evidence="4 5">
    <name>unnamed1</name>
</geneLocation>
<feature type="compositionally biased region" description="Low complexity" evidence="2">
    <location>
        <begin position="53"/>
        <end position="66"/>
    </location>
</feature>
<evidence type="ECO:0000256" key="1">
    <source>
        <dbReference type="ARBA" id="ARBA00022729"/>
    </source>
</evidence>
<evidence type="ECO:0000256" key="2">
    <source>
        <dbReference type="SAM" id="MobiDB-lite"/>
    </source>
</evidence>
<name>A0ABZ1LN23_9ACTN</name>
<proteinExistence type="predicted"/>
<sequence length="1166" mass="123795">MRQTRRRLPGRRVSAVALATALTAGAIVYAGFEAAPDGASPPSAADTGGAAGKPQPKKASQSSASALAHKTGKPVEITAERTARSTTWARPDGLMMKKLYASPIWAKVGQEWKSIDTTLRRTDAGWEPAATNTRMVFSAGSETGASERATRQKPRRALLLPATAAEEGTANPLVTLTVGEPESHQIQLTWPGPVPTPIIDGSRALYPEIFPGADLVLTADDEGFAQLIVLKNRQAAADPRSAQLTYGLSSPTLTFRLDATTGIVAAENPDGDEVALSPTPLMWDNSGAPAVTDGQLGASSQPTASEAPQPTISPSSSPTPSPSATEDLANDQVDPEGEVLPTATDEAAPALTDSPLPPVPAEPTPAPPQSGAAATLNLPLLNGPSPESRGDLVKADLSDGKWLLTPSQDFLNDPTTVYPVFIDPTVKKHTQDWTTAYSRHPNATFFNGMNFNKGGTHEARVGFESDTWGTSRSYFNIEFDKNLQGAKIQQATLRLLETYSWSCSARSMSVHHTIAVNGRTNWKNAPALTDGNLAAPVRSFAHGYRSGCRDEYETFNVTSVAQITANLAKSTITFGLRARDEKSQYAWKKFKANGEGAPVLTLTYNRPPTKPTNLDLGPDFRCTTTPPYVRVGADAINFTAKSTDKDENLDLLDFAMWPTNKWATTGDMLKSTGTVSVGGDTSVALRTTPAFSTNSLVNDTMYSWSVRAIDDAGASSAYAPGAVPCRFIYDSAAPLAPRVRSDDFPNADGSKDNSFGNEAEDSDNWSTKKFGEAGTFYFRALNPDVKRYEYGFNANSYPYSLARTPGTGTQVEGKFSNAKPPSAGPNVLYVRAVDGADNVSVPTKYFFYVTPRDQADSAGDFTGDQHPDLLAITAGGNLRLYPSHTDRTDPLYARGNGDLDFSMSAAYRENPAKDPNGGDTEQAFIAPVSGYFRGALITHNGDFYGGDGLQDLIAGVDGKFWVYPGDGYGAVNTTKRRELLLPPNAPTNTSFTYTQLLATGDVTGDGRPELFATVGDQLWVFIGYTGAAFTEARMLTSAPWATRDLVTVADIGGDGVPDLLYRSETAGSGLALRHGKPGATGGVDLDSLAIAANSKTGQDEVYGTGGWNKASMPKIMGTPDANSDGIPDLWAVASDGNLYFYAGGRTAHGSRFAASSVGWGSNPAIG</sequence>
<dbReference type="Pfam" id="PF13517">
    <property type="entry name" value="FG-GAP_3"/>
    <property type="match status" value="1"/>
</dbReference>
<feature type="region of interest" description="Disordered" evidence="2">
    <location>
        <begin position="266"/>
        <end position="329"/>
    </location>
</feature>
<dbReference type="SUPFAM" id="SSF69318">
    <property type="entry name" value="Integrin alpha N-terminal domain"/>
    <property type="match status" value="1"/>
</dbReference>
<feature type="region of interest" description="Disordered" evidence="2">
    <location>
        <begin position="35"/>
        <end position="75"/>
    </location>
</feature>
<feature type="compositionally biased region" description="Low complexity" evidence="2">
    <location>
        <begin position="35"/>
        <end position="46"/>
    </location>
</feature>
<reference evidence="4 5" key="1">
    <citation type="submission" date="2022-10" db="EMBL/GenBank/DDBJ databases">
        <title>The complete genomes of actinobacterial strains from the NBC collection.</title>
        <authorList>
            <person name="Joergensen T.S."/>
            <person name="Alvarez Arevalo M."/>
            <person name="Sterndorff E.B."/>
            <person name="Faurdal D."/>
            <person name="Vuksanovic O."/>
            <person name="Mourched A.-S."/>
            <person name="Charusanti P."/>
            <person name="Shaw S."/>
            <person name="Blin K."/>
            <person name="Weber T."/>
        </authorList>
    </citation>
    <scope>NUCLEOTIDE SEQUENCE [LARGE SCALE GENOMIC DNA]</scope>
    <source>
        <strain evidence="4 5">NBC_00123</strain>
        <plasmid evidence="4 5">unnamed1</plasmid>
    </source>
</reference>
<feature type="region of interest" description="Disordered" evidence="2">
    <location>
        <begin position="740"/>
        <end position="763"/>
    </location>
</feature>
<keyword evidence="5" id="KW-1185">Reference proteome</keyword>
<evidence type="ECO:0000313" key="5">
    <source>
        <dbReference type="Proteomes" id="UP001622594"/>
    </source>
</evidence>
<organism evidence="4 5">
    <name type="scientific">Streptomyces zaomyceticus</name>
    <dbReference type="NCBI Taxonomy" id="68286"/>
    <lineage>
        <taxon>Bacteria</taxon>
        <taxon>Bacillati</taxon>
        <taxon>Actinomycetota</taxon>
        <taxon>Actinomycetes</taxon>
        <taxon>Kitasatosporales</taxon>
        <taxon>Streptomycetaceae</taxon>
        <taxon>Streptomyces</taxon>
    </lineage>
</organism>
<protein>
    <submittedName>
        <fullName evidence="4">FG-GAP-like repeat-containing protein</fullName>
    </submittedName>
</protein>
<gene>
    <name evidence="4" type="ORF">OG814_41370</name>
</gene>
<dbReference type="InterPro" id="IPR028994">
    <property type="entry name" value="Integrin_alpha_N"/>
</dbReference>
<keyword evidence="4" id="KW-0614">Plasmid</keyword>
<dbReference type="InterPro" id="IPR013517">
    <property type="entry name" value="FG-GAP"/>
</dbReference>
<accession>A0ABZ1LN23</accession>
<dbReference type="RefSeq" id="WP_331717930.1">
    <property type="nucleotide sequence ID" value="NZ_CP108189.1"/>
</dbReference>
<feature type="signal peptide" evidence="3">
    <location>
        <begin position="1"/>
        <end position="30"/>
    </location>
</feature>
<evidence type="ECO:0000256" key="3">
    <source>
        <dbReference type="SAM" id="SignalP"/>
    </source>
</evidence>
<feature type="compositionally biased region" description="Polar residues" evidence="2">
    <location>
        <begin position="297"/>
        <end position="306"/>
    </location>
</feature>
<feature type="compositionally biased region" description="Low complexity" evidence="2">
    <location>
        <begin position="308"/>
        <end position="318"/>
    </location>
</feature>
<dbReference type="NCBIfam" id="NF033679">
    <property type="entry name" value="DNRLRE_dom"/>
    <property type="match status" value="1"/>
</dbReference>